<evidence type="ECO:0000256" key="1">
    <source>
        <dbReference type="ARBA" id="ARBA00023015"/>
    </source>
</evidence>
<dbReference type="Pfam" id="PF00440">
    <property type="entry name" value="TetR_N"/>
    <property type="match status" value="1"/>
</dbReference>
<name>A0A4P8IGL6_9FIRM</name>
<dbReference type="EMBL" id="CP040058">
    <property type="protein sequence ID" value="QCP34984.1"/>
    <property type="molecule type" value="Genomic_DNA"/>
</dbReference>
<dbReference type="PROSITE" id="PS50977">
    <property type="entry name" value="HTH_TETR_2"/>
    <property type="match status" value="1"/>
</dbReference>
<keyword evidence="7" id="KW-1185">Reference proteome</keyword>
<evidence type="ECO:0000313" key="7">
    <source>
        <dbReference type="Proteomes" id="UP000298653"/>
    </source>
</evidence>
<feature type="DNA-binding region" description="H-T-H motif" evidence="4">
    <location>
        <begin position="29"/>
        <end position="48"/>
    </location>
</feature>
<accession>A0A4P8IGL6</accession>
<dbReference type="InterPro" id="IPR009057">
    <property type="entry name" value="Homeodomain-like_sf"/>
</dbReference>
<dbReference type="AlphaFoldDB" id="A0A4P8IGL6"/>
<protein>
    <recommendedName>
        <fullName evidence="5">HTH tetR-type domain-containing protein</fullName>
    </recommendedName>
</protein>
<dbReference type="PANTHER" id="PTHR47506">
    <property type="entry name" value="TRANSCRIPTIONAL REGULATORY PROTEIN"/>
    <property type="match status" value="1"/>
</dbReference>
<dbReference type="RefSeq" id="WP_137328420.1">
    <property type="nucleotide sequence ID" value="NZ_CP040058.1"/>
</dbReference>
<feature type="domain" description="HTH tetR-type" evidence="5">
    <location>
        <begin position="6"/>
        <end position="66"/>
    </location>
</feature>
<dbReference type="Gene3D" id="1.10.10.60">
    <property type="entry name" value="Homeodomain-like"/>
    <property type="match status" value="1"/>
</dbReference>
<evidence type="ECO:0000256" key="4">
    <source>
        <dbReference type="PROSITE-ProRule" id="PRU00335"/>
    </source>
</evidence>
<dbReference type="InterPro" id="IPR001647">
    <property type="entry name" value="HTH_TetR"/>
</dbReference>
<organism evidence="6 7">
    <name type="scientific">Anaerostipes rhamnosivorans</name>
    <dbReference type="NCBI Taxonomy" id="1229621"/>
    <lineage>
        <taxon>Bacteria</taxon>
        <taxon>Bacillati</taxon>
        <taxon>Bacillota</taxon>
        <taxon>Clostridia</taxon>
        <taxon>Lachnospirales</taxon>
        <taxon>Lachnospiraceae</taxon>
        <taxon>Anaerostipes</taxon>
    </lineage>
</organism>
<reference evidence="6 7" key="1">
    <citation type="submission" date="2019-05" db="EMBL/GenBank/DDBJ databases">
        <title>Complete genome sequencing of Anaerostipes rhamnosivorans.</title>
        <authorList>
            <person name="Bui T.P.N."/>
            <person name="de Vos W.M."/>
        </authorList>
    </citation>
    <scope>NUCLEOTIDE SEQUENCE [LARGE SCALE GENOMIC DNA]</scope>
    <source>
        <strain evidence="6 7">1y2</strain>
    </source>
</reference>
<evidence type="ECO:0000259" key="5">
    <source>
        <dbReference type="PROSITE" id="PS50977"/>
    </source>
</evidence>
<sequence>MNKRGKATRGLIKEKACLMFAEKGFKEVTMKDICEITGLSRGGLYCHYSSTSEIFKEITEDMMSCQDEEFQSKMDLGLPAVDILDDVLRRYKNEMIDSGHSLSMAIYEYYSIKENTIGENALYEQYLLSYASWKRLIQYGIDRGEFNQIDIPAVFDLIIFSYQGVRMYSKLMPVDQEVPGRMLKEIRKLFVRQEG</sequence>
<keyword evidence="1" id="KW-0805">Transcription regulation</keyword>
<proteinExistence type="predicted"/>
<dbReference type="OrthoDB" id="9814703at2"/>
<dbReference type="SUPFAM" id="SSF46689">
    <property type="entry name" value="Homeodomain-like"/>
    <property type="match status" value="1"/>
</dbReference>
<dbReference type="KEGG" id="arf:AR1Y2_1530"/>
<evidence type="ECO:0000256" key="3">
    <source>
        <dbReference type="ARBA" id="ARBA00023163"/>
    </source>
</evidence>
<dbReference type="Proteomes" id="UP000298653">
    <property type="component" value="Chromosome"/>
</dbReference>
<dbReference type="PANTHER" id="PTHR47506:SF1">
    <property type="entry name" value="HTH-TYPE TRANSCRIPTIONAL REGULATOR YJDC"/>
    <property type="match status" value="1"/>
</dbReference>
<dbReference type="Gene3D" id="1.10.357.10">
    <property type="entry name" value="Tetracycline Repressor, domain 2"/>
    <property type="match status" value="1"/>
</dbReference>
<keyword evidence="2 4" id="KW-0238">DNA-binding</keyword>
<dbReference type="InterPro" id="IPR036271">
    <property type="entry name" value="Tet_transcr_reg_TetR-rel_C_sf"/>
</dbReference>
<evidence type="ECO:0000256" key="2">
    <source>
        <dbReference type="ARBA" id="ARBA00023125"/>
    </source>
</evidence>
<evidence type="ECO:0000313" key="6">
    <source>
        <dbReference type="EMBL" id="QCP34984.1"/>
    </source>
</evidence>
<gene>
    <name evidence="6" type="ORF">AR1Y2_1530</name>
</gene>
<keyword evidence="3" id="KW-0804">Transcription</keyword>
<dbReference type="GO" id="GO:0003677">
    <property type="term" value="F:DNA binding"/>
    <property type="evidence" value="ECO:0007669"/>
    <property type="project" value="UniProtKB-UniRule"/>
</dbReference>
<dbReference type="SUPFAM" id="SSF48498">
    <property type="entry name" value="Tetracyclin repressor-like, C-terminal domain"/>
    <property type="match status" value="1"/>
</dbReference>